<accession>A0AAJ0DKW4</accession>
<sequence>MSGPKPYGPSAGYHPAPDQSYGGAAAGGYDYGPQGPPPQHAGYDSDTGYPVPPGFVPPSRAPPPRSDHFSGPPRQEYNEDHWDERSHYDRGYDSAPPSGYGQARDGYDDRPYAPSDPPGHDGNAITPYSDERAEAEDRRAWEEQQRRRYAQPPPPPPADYGRRDRYRDDRGGRDDDSYYDYRRDDDRDRYAYSDSRSSLDTRDRRDDRRDDKRRRESRSSPTKTGKDFFGGKEGQRGLSAQILGGAVGGLAGHELGGSVLKTLGGVVVGAMGAKVLENEAEKRGSKKEKAMKNAAPFKDDAIRDRRSSYPSRPPPPRDGRRDYPRSRSRTRSRPGASRRRGSESDYSSDYESRSPPLRRNVPTSQDLQMIQAKDTMAHVETTESREDSKHESKVPVLERMSFRERLRQDMKRFDGNAKTSLAHHSHLISIPVELRQHILDNVLDDEELPHADLPEESRRLRLVCKGFRTDMEWVSRQWQQRKEALALARKGEFGSYIADLMAPIEEARKISAAPWFQKRRKENRQWYDKQRTQRKKELSVMSTAAQPRGATSTSSARWAPRTPTELADANVWRQLRNDKVKEGKLKAKEKAKEESKQAKRVAKATKKERSARRFLAMSQEG</sequence>
<feature type="compositionally biased region" description="Basic and acidic residues" evidence="1">
    <location>
        <begin position="524"/>
        <end position="538"/>
    </location>
</feature>
<feature type="compositionally biased region" description="Basic and acidic residues" evidence="1">
    <location>
        <begin position="375"/>
        <end position="393"/>
    </location>
</feature>
<proteinExistence type="predicted"/>
<dbReference type="PANTHER" id="PTHR37014">
    <property type="entry name" value="EXPRESSION LETHALITY PROTEIN HEL10, PUTATIVE (AFU_ORTHOLOGUE AFUA_1G06580)-RELATED"/>
    <property type="match status" value="1"/>
</dbReference>
<dbReference type="AlphaFoldDB" id="A0AAJ0DKW4"/>
<feature type="region of interest" description="Disordered" evidence="1">
    <location>
        <begin position="1"/>
        <end position="234"/>
    </location>
</feature>
<protein>
    <submittedName>
        <fullName evidence="2">Uncharacterized protein</fullName>
    </submittedName>
</protein>
<feature type="compositionally biased region" description="Basic and acidic residues" evidence="1">
    <location>
        <begin position="575"/>
        <end position="597"/>
    </location>
</feature>
<organism evidence="2 3">
    <name type="scientific">Extremus antarcticus</name>
    <dbReference type="NCBI Taxonomy" id="702011"/>
    <lineage>
        <taxon>Eukaryota</taxon>
        <taxon>Fungi</taxon>
        <taxon>Dikarya</taxon>
        <taxon>Ascomycota</taxon>
        <taxon>Pezizomycotina</taxon>
        <taxon>Dothideomycetes</taxon>
        <taxon>Dothideomycetidae</taxon>
        <taxon>Mycosphaerellales</taxon>
        <taxon>Extremaceae</taxon>
        <taxon>Extremus</taxon>
    </lineage>
</organism>
<feature type="compositionally biased region" description="Basic and acidic residues" evidence="1">
    <location>
        <begin position="315"/>
        <end position="325"/>
    </location>
</feature>
<feature type="compositionally biased region" description="Polar residues" evidence="1">
    <location>
        <begin position="540"/>
        <end position="556"/>
    </location>
</feature>
<feature type="compositionally biased region" description="Pro residues" evidence="1">
    <location>
        <begin position="50"/>
        <end position="64"/>
    </location>
</feature>
<evidence type="ECO:0000256" key="1">
    <source>
        <dbReference type="SAM" id="MobiDB-lite"/>
    </source>
</evidence>
<feature type="compositionally biased region" description="Basic residues" evidence="1">
    <location>
        <begin position="598"/>
        <end position="612"/>
    </location>
</feature>
<feature type="region of interest" description="Disordered" evidence="1">
    <location>
        <begin position="374"/>
        <end position="393"/>
    </location>
</feature>
<name>A0AAJ0DKW4_9PEZI</name>
<dbReference type="Proteomes" id="UP001271007">
    <property type="component" value="Unassembled WGS sequence"/>
</dbReference>
<comment type="caution">
    <text evidence="2">The sequence shown here is derived from an EMBL/GenBank/DDBJ whole genome shotgun (WGS) entry which is preliminary data.</text>
</comment>
<feature type="region of interest" description="Disordered" evidence="1">
    <location>
        <begin position="276"/>
        <end position="366"/>
    </location>
</feature>
<feature type="compositionally biased region" description="Basic and acidic residues" evidence="1">
    <location>
        <begin position="76"/>
        <end position="92"/>
    </location>
</feature>
<dbReference type="PANTHER" id="PTHR37014:SF10">
    <property type="entry name" value="RICH PROTEIN MS8, PUTATIVE (AFU_ORTHOLOGUE AFUA_7G05650)-RELATED"/>
    <property type="match status" value="1"/>
</dbReference>
<feature type="compositionally biased region" description="Basic residues" evidence="1">
    <location>
        <begin position="326"/>
        <end position="339"/>
    </location>
</feature>
<evidence type="ECO:0000313" key="3">
    <source>
        <dbReference type="Proteomes" id="UP001271007"/>
    </source>
</evidence>
<feature type="region of interest" description="Disordered" evidence="1">
    <location>
        <begin position="524"/>
        <end position="621"/>
    </location>
</feature>
<evidence type="ECO:0000313" key="2">
    <source>
        <dbReference type="EMBL" id="KAK3052155.1"/>
    </source>
</evidence>
<dbReference type="EMBL" id="JAWDJX010000022">
    <property type="protein sequence ID" value="KAK3052155.1"/>
    <property type="molecule type" value="Genomic_DNA"/>
</dbReference>
<reference evidence="2" key="1">
    <citation type="submission" date="2023-04" db="EMBL/GenBank/DDBJ databases">
        <title>Black Yeasts Isolated from many extreme environments.</title>
        <authorList>
            <person name="Coleine C."/>
            <person name="Stajich J.E."/>
            <person name="Selbmann L."/>
        </authorList>
    </citation>
    <scope>NUCLEOTIDE SEQUENCE</scope>
    <source>
        <strain evidence="2">CCFEE 5312</strain>
    </source>
</reference>
<keyword evidence="3" id="KW-1185">Reference proteome</keyword>
<feature type="compositionally biased region" description="Basic and acidic residues" evidence="1">
    <location>
        <begin position="160"/>
        <end position="234"/>
    </location>
</feature>
<feature type="compositionally biased region" description="Basic and acidic residues" evidence="1">
    <location>
        <begin position="276"/>
        <end position="307"/>
    </location>
</feature>
<feature type="compositionally biased region" description="Basic and acidic residues" evidence="1">
    <location>
        <begin position="129"/>
        <end position="146"/>
    </location>
</feature>
<gene>
    <name evidence="2" type="ORF">LTR09_006747</name>
</gene>